<dbReference type="OrthoDB" id="9924766at2759"/>
<dbReference type="InterPro" id="IPR040311">
    <property type="entry name" value="CCDC3"/>
</dbReference>
<accession>A0A4Z2EXN0</accession>
<keyword evidence="3" id="KW-1185">Reference proteome</keyword>
<name>A0A4Z2EXN0_9TELE</name>
<dbReference type="AlphaFoldDB" id="A0A4Z2EXN0"/>
<proteinExistence type="predicted"/>
<feature type="region of interest" description="Disordered" evidence="1">
    <location>
        <begin position="340"/>
        <end position="384"/>
    </location>
</feature>
<evidence type="ECO:0000313" key="2">
    <source>
        <dbReference type="EMBL" id="TNN33321.1"/>
    </source>
</evidence>
<feature type="compositionally biased region" description="Pro residues" evidence="1">
    <location>
        <begin position="31"/>
        <end position="44"/>
    </location>
</feature>
<feature type="region of interest" description="Disordered" evidence="1">
    <location>
        <begin position="1"/>
        <end position="47"/>
    </location>
</feature>
<feature type="compositionally biased region" description="Low complexity" evidence="1">
    <location>
        <begin position="355"/>
        <end position="377"/>
    </location>
</feature>
<comment type="caution">
    <text evidence="2">The sequence shown here is derived from an EMBL/GenBank/DDBJ whole genome shotgun (WGS) entry which is preliminary data.</text>
</comment>
<gene>
    <name evidence="2" type="primary">Ccdc3</name>
    <name evidence="2" type="ORF">EYF80_056516</name>
</gene>
<dbReference type="Proteomes" id="UP000314294">
    <property type="component" value="Unassembled WGS sequence"/>
</dbReference>
<dbReference type="EMBL" id="SRLO01002276">
    <property type="protein sequence ID" value="TNN33321.1"/>
    <property type="molecule type" value="Genomic_DNA"/>
</dbReference>
<evidence type="ECO:0000256" key="1">
    <source>
        <dbReference type="SAM" id="MobiDB-lite"/>
    </source>
</evidence>
<feature type="region of interest" description="Disordered" evidence="1">
    <location>
        <begin position="635"/>
        <end position="677"/>
    </location>
</feature>
<sequence>MMDGLQGQPDAHVPSRGVEPNARLTGGRSPPGAPRSPQERPPANPLTLTRVLTDSVGLAPPPRDEYSTRYCCTWPEAGSQRTFRPLVLGLYTWTLLGGVRGTAGVTEVTGVTEAPQDAAAGAARHLLLLEETGVLCPHCVLCPHRVLGAPCCGAVEEAVVADVPLGRLPADPERAGGRVADLQAAHAAQRLCGHSQVRGRLTAELRGQSSEVRGQRSASVGDSLVLPSSELRRPSRSAYSGTRVMRYGVSGRSSLSTVLRDIPDTWTPSGLLQTPSDSFWTPSGLLQTGSGLLLDSFRLLLDSFRLDQDSFWTPSDSFWTPSDTLDAAERTDPLISVITAGGGAHRVQPRDQLRTSPGTSSGTSSGSSSGSSSGPAQGPAPGPALPLWSSFPCAPAEDAHGVTRSRSARVPGIMWVLLALVLAAAGPDGVSGCQLPRDWRQQTEACRAELAQIIVFAKVLALHTELYNVYDNYLPVRPSDPELLFSAEVELLCDQAWGSTLEVPAGSRFNVTGLGYFSCFSYSVTANNNYYFFLRMDENYNIIPHGVNFQDPIFPDTAENHRTFSSLFQFSNCTAGTQVHGYAPEWEAQEDSRLLCSAVQKALFEEEEKAWTLSQKVRSLEKANDHLREKVRGMKRLLRQAQRAPPKEQLYGRTAPRSHPDQDTGRQNPPASRTLKN</sequence>
<organism evidence="2 3">
    <name type="scientific">Liparis tanakae</name>
    <name type="common">Tanaka's snailfish</name>
    <dbReference type="NCBI Taxonomy" id="230148"/>
    <lineage>
        <taxon>Eukaryota</taxon>
        <taxon>Metazoa</taxon>
        <taxon>Chordata</taxon>
        <taxon>Craniata</taxon>
        <taxon>Vertebrata</taxon>
        <taxon>Euteleostomi</taxon>
        <taxon>Actinopterygii</taxon>
        <taxon>Neopterygii</taxon>
        <taxon>Teleostei</taxon>
        <taxon>Neoteleostei</taxon>
        <taxon>Acanthomorphata</taxon>
        <taxon>Eupercaria</taxon>
        <taxon>Perciformes</taxon>
        <taxon>Cottioidei</taxon>
        <taxon>Cottales</taxon>
        <taxon>Liparidae</taxon>
        <taxon>Liparis</taxon>
    </lineage>
</organism>
<dbReference type="PANTHER" id="PTHR31663">
    <property type="entry name" value="COILED-COIL DOMAIN-CONTAINING PROTEIN 3"/>
    <property type="match status" value="1"/>
</dbReference>
<dbReference type="PANTHER" id="PTHR31663:SF2">
    <property type="entry name" value="COILED-COIL DOMAIN-CONTAINING 3B"/>
    <property type="match status" value="1"/>
</dbReference>
<protein>
    <submittedName>
        <fullName evidence="2">Coiled-coil domain-containing protein 3</fullName>
    </submittedName>
</protein>
<reference evidence="2 3" key="1">
    <citation type="submission" date="2019-03" db="EMBL/GenBank/DDBJ databases">
        <title>First draft genome of Liparis tanakae, snailfish: a comprehensive survey of snailfish specific genes.</title>
        <authorList>
            <person name="Kim W."/>
            <person name="Song I."/>
            <person name="Jeong J.-H."/>
            <person name="Kim D."/>
            <person name="Kim S."/>
            <person name="Ryu S."/>
            <person name="Song J.Y."/>
            <person name="Lee S.K."/>
        </authorList>
    </citation>
    <scope>NUCLEOTIDE SEQUENCE [LARGE SCALE GENOMIC DNA]</scope>
    <source>
        <tissue evidence="2">Muscle</tissue>
    </source>
</reference>
<evidence type="ECO:0000313" key="3">
    <source>
        <dbReference type="Proteomes" id="UP000314294"/>
    </source>
</evidence>